<dbReference type="EMBL" id="VFQX01000002">
    <property type="protein sequence ID" value="KAF0984414.1"/>
    <property type="molecule type" value="Genomic_DNA"/>
</dbReference>
<dbReference type="InterPro" id="IPR008942">
    <property type="entry name" value="ENTH_VHS"/>
</dbReference>
<feature type="domain" description="CID" evidence="3">
    <location>
        <begin position="4"/>
        <end position="135"/>
    </location>
</feature>
<feature type="region of interest" description="Disordered" evidence="1">
    <location>
        <begin position="489"/>
        <end position="522"/>
    </location>
</feature>
<dbReference type="GO" id="GO:0006369">
    <property type="term" value="P:termination of RNA polymerase II transcription"/>
    <property type="evidence" value="ECO:0007669"/>
    <property type="project" value="InterPro"/>
</dbReference>
<evidence type="ECO:0000259" key="3">
    <source>
        <dbReference type="PROSITE" id="PS51391"/>
    </source>
</evidence>
<dbReference type="GO" id="GO:0031124">
    <property type="term" value="P:mRNA 3'-end processing"/>
    <property type="evidence" value="ECO:0007669"/>
    <property type="project" value="InterPro"/>
</dbReference>
<reference evidence="4 5" key="1">
    <citation type="journal article" date="2019" name="Sci. Rep.">
        <title>Nanopore sequencing improves the draft genome of the human pathogenic amoeba Naegleria fowleri.</title>
        <authorList>
            <person name="Liechti N."/>
            <person name="Schurch N."/>
            <person name="Bruggmann R."/>
            <person name="Wittwer M."/>
        </authorList>
    </citation>
    <scope>NUCLEOTIDE SEQUENCE [LARGE SCALE GENOMIC DNA]</scope>
    <source>
        <strain evidence="4 5">ATCC 30894</strain>
    </source>
</reference>
<dbReference type="OrthoDB" id="2129491at2759"/>
<dbReference type="GeneID" id="68107531"/>
<dbReference type="PANTHER" id="PTHR15921:SF3">
    <property type="entry name" value="PRE-MRNA CLEAVAGE COMPLEX 2 PROTEIN PCF11"/>
    <property type="match status" value="1"/>
</dbReference>
<dbReference type="CDD" id="cd16982">
    <property type="entry name" value="CID_Pcf11"/>
    <property type="match status" value="1"/>
</dbReference>
<evidence type="ECO:0000256" key="1">
    <source>
        <dbReference type="SAM" id="MobiDB-lite"/>
    </source>
</evidence>
<dbReference type="InterPro" id="IPR002014">
    <property type="entry name" value="VHS_dom"/>
</dbReference>
<dbReference type="PANTHER" id="PTHR15921">
    <property type="entry name" value="PRE-MRNA CLEAVAGE COMPLEX II"/>
    <property type="match status" value="1"/>
</dbReference>
<comment type="caution">
    <text evidence="4">The sequence shown here is derived from an EMBL/GenBank/DDBJ whole genome shotgun (WGS) entry which is preliminary data.</text>
</comment>
<evidence type="ECO:0000259" key="2">
    <source>
        <dbReference type="PROSITE" id="PS50179"/>
    </source>
</evidence>
<protein>
    <recommendedName>
        <fullName evidence="6">CID domain-containing protein</fullName>
    </recommendedName>
</protein>
<feature type="domain" description="VHS" evidence="2">
    <location>
        <begin position="15"/>
        <end position="137"/>
    </location>
</feature>
<dbReference type="GO" id="GO:0035091">
    <property type="term" value="F:phosphatidylinositol binding"/>
    <property type="evidence" value="ECO:0007669"/>
    <property type="project" value="InterPro"/>
</dbReference>
<dbReference type="InterPro" id="IPR013087">
    <property type="entry name" value="Znf_C2H2_type"/>
</dbReference>
<dbReference type="Gene3D" id="1.25.40.90">
    <property type="match status" value="1"/>
</dbReference>
<dbReference type="SMART" id="SM00582">
    <property type="entry name" value="RPR"/>
    <property type="match status" value="1"/>
</dbReference>
<dbReference type="SUPFAM" id="SSF48464">
    <property type="entry name" value="ENTH/VHS domain"/>
    <property type="match status" value="1"/>
</dbReference>
<accession>A0A6A5CCX7</accession>
<dbReference type="AlphaFoldDB" id="A0A6A5CCX7"/>
<evidence type="ECO:0000313" key="4">
    <source>
        <dbReference type="EMBL" id="KAF0984414.1"/>
    </source>
</evidence>
<keyword evidence="5" id="KW-1185">Reference proteome</keyword>
<dbReference type="PROSITE" id="PS00028">
    <property type="entry name" value="ZINC_FINGER_C2H2_1"/>
    <property type="match status" value="1"/>
</dbReference>
<dbReference type="VEuPathDB" id="AmoebaDB:NF0099300"/>
<sequence>MTSTLPEVVQEFSSALQTDLQTNDRMQIDMLTEIANDNIEYCRDIAKVLCTRINIAPAPQKIISLYLLDSIAKRIGKQYVEEFKKQISDVFFRAYKENKDDPKMRASYLKLLGTWNEVFGEEKVREIQNRIRGLETKTPSGGTVAGKTTAASSSALSASEQELLVKLADALKRNPELINDPKTAALFSQLTAKLSGTASIPSAQPSLIPSQQQQQQPSWTPMNPYSTSSSSSNVALNPYATSSIGAMLGQTVQMYHPGHSMLAPQSLVGSSSAAASQMNKPTSTTSKGVHRLYDALPHQCMNCGVRLPTQKQLSEHLDLHGKTTQFFRTNKDLSRKWYLTEDEWMTAPNLPTSALHCPGVIIFADSFSGFLHHRGKGSASSTASSSSSSSLSTKPISALDFFQTGTKTTTTTSSSTTSMNNNTTKHEDVIANTEQDTCPICHEELDKYYNTETNEWMIRGAVFDESSQLYVHNFCAPSAVSSNLLKRKSMMDGSDVASSDDGGNDGDTSSFEPSTKKVKQEQ</sequence>
<dbReference type="VEuPathDB" id="AmoebaDB:NfTy_000260"/>
<evidence type="ECO:0008006" key="6">
    <source>
        <dbReference type="Google" id="ProtNLM"/>
    </source>
</evidence>
<proteinExistence type="predicted"/>
<dbReference type="OMA" id="QCMNCGV"/>
<feature type="compositionally biased region" description="Low complexity" evidence="1">
    <location>
        <begin position="199"/>
        <end position="218"/>
    </location>
</feature>
<dbReference type="RefSeq" id="XP_044569127.1">
    <property type="nucleotide sequence ID" value="XM_044706400.1"/>
</dbReference>
<dbReference type="Pfam" id="PF04818">
    <property type="entry name" value="CID"/>
    <property type="match status" value="1"/>
</dbReference>
<dbReference type="PROSITE" id="PS50179">
    <property type="entry name" value="VHS"/>
    <property type="match status" value="1"/>
</dbReference>
<dbReference type="InterPro" id="IPR045154">
    <property type="entry name" value="PCF11-like"/>
</dbReference>
<dbReference type="Pfam" id="PF23228">
    <property type="entry name" value="zf_PCFS4"/>
    <property type="match status" value="1"/>
</dbReference>
<name>A0A6A5CCX7_NAEFO</name>
<dbReference type="Proteomes" id="UP000444721">
    <property type="component" value="Unassembled WGS sequence"/>
</dbReference>
<feature type="region of interest" description="Disordered" evidence="1">
    <location>
        <begin position="199"/>
        <end position="232"/>
    </location>
</feature>
<dbReference type="GO" id="GO:0000993">
    <property type="term" value="F:RNA polymerase II complex binding"/>
    <property type="evidence" value="ECO:0007669"/>
    <property type="project" value="InterPro"/>
</dbReference>
<dbReference type="VEuPathDB" id="AmoebaDB:FDP41_000313"/>
<dbReference type="GO" id="GO:0005737">
    <property type="term" value="C:cytoplasm"/>
    <property type="evidence" value="ECO:0007669"/>
    <property type="project" value="TreeGrafter"/>
</dbReference>
<dbReference type="GO" id="GO:0043130">
    <property type="term" value="F:ubiquitin binding"/>
    <property type="evidence" value="ECO:0007669"/>
    <property type="project" value="InterPro"/>
</dbReference>
<evidence type="ECO:0000313" key="5">
    <source>
        <dbReference type="Proteomes" id="UP000444721"/>
    </source>
</evidence>
<gene>
    <name evidence="4" type="ORF">FDP41_000313</name>
</gene>
<dbReference type="GO" id="GO:0003729">
    <property type="term" value="F:mRNA binding"/>
    <property type="evidence" value="ECO:0007669"/>
    <property type="project" value="InterPro"/>
</dbReference>
<feature type="compositionally biased region" description="Low complexity" evidence="1">
    <location>
        <begin position="491"/>
        <end position="510"/>
    </location>
</feature>
<dbReference type="InterPro" id="IPR006569">
    <property type="entry name" value="CID_dom"/>
</dbReference>
<dbReference type="GO" id="GO:0005849">
    <property type="term" value="C:mRNA cleavage factor complex"/>
    <property type="evidence" value="ECO:0007669"/>
    <property type="project" value="TreeGrafter"/>
</dbReference>
<dbReference type="InterPro" id="IPR047415">
    <property type="entry name" value="Pcf11_CID"/>
</dbReference>
<dbReference type="PROSITE" id="PS51391">
    <property type="entry name" value="CID"/>
    <property type="match status" value="1"/>
</dbReference>
<organism evidence="4 5">
    <name type="scientific">Naegleria fowleri</name>
    <name type="common">Brain eating amoeba</name>
    <dbReference type="NCBI Taxonomy" id="5763"/>
    <lineage>
        <taxon>Eukaryota</taxon>
        <taxon>Discoba</taxon>
        <taxon>Heterolobosea</taxon>
        <taxon>Tetramitia</taxon>
        <taxon>Eutetramitia</taxon>
        <taxon>Vahlkampfiidae</taxon>
        <taxon>Naegleria</taxon>
    </lineage>
</organism>
<dbReference type="InterPro" id="IPR057242">
    <property type="entry name" value="PCFS4-like"/>
</dbReference>